<feature type="transmembrane region" description="Helical" evidence="1">
    <location>
        <begin position="338"/>
        <end position="360"/>
    </location>
</feature>
<name>A0A9E7JD21_9LILI</name>
<organism evidence="2 3">
    <name type="scientific">Musa troglodytarum</name>
    <name type="common">fe'i banana</name>
    <dbReference type="NCBI Taxonomy" id="320322"/>
    <lineage>
        <taxon>Eukaryota</taxon>
        <taxon>Viridiplantae</taxon>
        <taxon>Streptophyta</taxon>
        <taxon>Embryophyta</taxon>
        <taxon>Tracheophyta</taxon>
        <taxon>Spermatophyta</taxon>
        <taxon>Magnoliopsida</taxon>
        <taxon>Liliopsida</taxon>
        <taxon>Zingiberales</taxon>
        <taxon>Musaceae</taxon>
        <taxon>Musa</taxon>
    </lineage>
</organism>
<evidence type="ECO:0000313" key="2">
    <source>
        <dbReference type="EMBL" id="URD76663.1"/>
    </source>
</evidence>
<dbReference type="SUPFAM" id="SSF46579">
    <property type="entry name" value="Prefoldin"/>
    <property type="match status" value="1"/>
</dbReference>
<protein>
    <recommendedName>
        <fullName evidence="4">Prefoldin chaperone subunit family protein</fullName>
    </recommendedName>
</protein>
<evidence type="ECO:0008006" key="4">
    <source>
        <dbReference type="Google" id="ProtNLM"/>
    </source>
</evidence>
<keyword evidence="1" id="KW-0472">Membrane</keyword>
<evidence type="ECO:0000256" key="1">
    <source>
        <dbReference type="SAM" id="Phobius"/>
    </source>
</evidence>
<keyword evidence="1" id="KW-1133">Transmembrane helix</keyword>
<feature type="transmembrane region" description="Helical" evidence="1">
    <location>
        <begin position="438"/>
        <end position="457"/>
    </location>
</feature>
<feature type="transmembrane region" description="Helical" evidence="1">
    <location>
        <begin position="300"/>
        <end position="326"/>
    </location>
</feature>
<feature type="transmembrane region" description="Helical" evidence="1">
    <location>
        <begin position="190"/>
        <end position="212"/>
    </location>
</feature>
<dbReference type="EMBL" id="CP097502">
    <property type="protein sequence ID" value="URD76663.1"/>
    <property type="molecule type" value="Genomic_DNA"/>
</dbReference>
<dbReference type="OrthoDB" id="687732at2759"/>
<reference evidence="2" key="1">
    <citation type="submission" date="2022-05" db="EMBL/GenBank/DDBJ databases">
        <title>The Musa troglodytarum L. genome provides insights into the mechanism of non-climacteric behaviour and enrichment of carotenoids.</title>
        <authorList>
            <person name="Wang J."/>
        </authorList>
    </citation>
    <scope>NUCLEOTIDE SEQUENCE</scope>
    <source>
        <tissue evidence="2">Leaf</tissue>
    </source>
</reference>
<dbReference type="AlphaFoldDB" id="A0A9E7JD21"/>
<feature type="transmembrane region" description="Helical" evidence="1">
    <location>
        <begin position="366"/>
        <end position="387"/>
    </location>
</feature>
<evidence type="ECO:0000313" key="3">
    <source>
        <dbReference type="Proteomes" id="UP001055439"/>
    </source>
</evidence>
<proteinExistence type="predicted"/>
<feature type="transmembrane region" description="Helical" evidence="1">
    <location>
        <begin position="257"/>
        <end position="280"/>
    </location>
</feature>
<dbReference type="Pfam" id="PF02996">
    <property type="entry name" value="Prefoldin"/>
    <property type="match status" value="1"/>
</dbReference>
<dbReference type="InterPro" id="IPR009053">
    <property type="entry name" value="Prefoldin"/>
</dbReference>
<dbReference type="PANTHER" id="PTHR13345">
    <property type="entry name" value="MEDIATOR OF RNA POLYMERASE II TRANSCRIPTION SUBUNIT 10"/>
    <property type="match status" value="1"/>
</dbReference>
<sequence>MEEIDARLRQEKVKKFEDFVDRRLKPDLVKAIAQRDKVFQQQKVFSDLKMNIENLEKNGVTRLRSMVNLGSEVYVQADVPDTRRIFVDIGLGFHVEFTWSEALEFISVREARLARQIDEYTHLIANIKAQIKMLLFWWLALPHRNHHERLFFPIEKGLHVRTPLDKPWKLLDPAQTMGEAIKILRTSFHAFFSSYHTFISTATLLVFPYSIATLLSQSSSSPYLLQAISSRLWLLFEASGFPSSHFFALLNVKLSQAAFSFVVTLPFGSTSLILAKASVFQTIHGKLPSLASLLRLYPSLVLTYLCNSFLVLAANAAVLSLLFLAFNAADVLALASSSLTLAISVAGVILYSLVLAHALITCNMATIISAAENTGGYLCILEALVLVHAKMATAITLALPASLGAAAMEALFHCRVIGPYSESGGKLQPLAIWEAVSIAYSYSLLLVFDTIITCNFVKSCKSEEKDDVHV</sequence>
<gene>
    <name evidence="2" type="ORF">MUK42_09696</name>
</gene>
<dbReference type="Gene3D" id="1.10.287.370">
    <property type="match status" value="1"/>
</dbReference>
<dbReference type="InterPro" id="IPR004127">
    <property type="entry name" value="Prefoldin_subunit_alpha"/>
</dbReference>
<dbReference type="GO" id="GO:0016592">
    <property type="term" value="C:mediator complex"/>
    <property type="evidence" value="ECO:0007669"/>
    <property type="project" value="TreeGrafter"/>
</dbReference>
<keyword evidence="3" id="KW-1185">Reference proteome</keyword>
<accession>A0A9E7JD21</accession>
<keyword evidence="1" id="KW-0812">Transmembrane</keyword>
<dbReference type="GO" id="GO:0003712">
    <property type="term" value="F:transcription coregulator activity"/>
    <property type="evidence" value="ECO:0007669"/>
    <property type="project" value="TreeGrafter"/>
</dbReference>
<dbReference type="FunFam" id="1.10.287.370:FF:000010">
    <property type="entry name" value="Protein UXT like"/>
    <property type="match status" value="1"/>
</dbReference>
<dbReference type="Proteomes" id="UP001055439">
    <property type="component" value="Chromosome 1"/>
</dbReference>
<dbReference type="GO" id="GO:0009409">
    <property type="term" value="P:response to cold"/>
    <property type="evidence" value="ECO:0007669"/>
    <property type="project" value="UniProtKB-ARBA"/>
</dbReference>
<dbReference type="GO" id="GO:0006457">
    <property type="term" value="P:protein folding"/>
    <property type="evidence" value="ECO:0007669"/>
    <property type="project" value="UniProtKB-ARBA"/>
</dbReference>
<dbReference type="CDD" id="cd23158">
    <property type="entry name" value="Prefoldin_UXT"/>
    <property type="match status" value="1"/>
</dbReference>
<dbReference type="GO" id="GO:0045944">
    <property type="term" value="P:positive regulation of transcription by RNA polymerase II"/>
    <property type="evidence" value="ECO:0007669"/>
    <property type="project" value="TreeGrafter"/>
</dbReference>
<dbReference type="PANTHER" id="PTHR13345:SF9">
    <property type="entry name" value="PROTEIN UXT"/>
    <property type="match status" value="1"/>
</dbReference>